<dbReference type="RefSeq" id="WP_111495078.1">
    <property type="nucleotide sequence ID" value="NZ_CP031264.1"/>
</dbReference>
<dbReference type="InterPro" id="IPR036177">
    <property type="entry name" value="Peptidase_M55_sf"/>
</dbReference>
<keyword evidence="2" id="KW-0862">Zinc</keyword>
<dbReference type="InterPro" id="IPR007035">
    <property type="entry name" value="Peptidase_M55"/>
</dbReference>
<dbReference type="GO" id="GO:0046872">
    <property type="term" value="F:metal ion binding"/>
    <property type="evidence" value="ECO:0007669"/>
    <property type="project" value="UniProtKB-KW"/>
</dbReference>
<proteinExistence type="predicted"/>
<gene>
    <name evidence="3" type="ORF">C7M71_026945</name>
</gene>
<feature type="binding site" evidence="2">
    <location>
        <position position="133"/>
    </location>
    <ligand>
        <name>Zn(2+)</name>
        <dbReference type="ChEBI" id="CHEBI:29105"/>
        <label>2</label>
    </ligand>
</feature>
<feature type="binding site" evidence="2">
    <location>
        <position position="10"/>
    </location>
    <ligand>
        <name>Zn(2+)</name>
        <dbReference type="ChEBI" id="CHEBI:29105"/>
        <label>1</label>
    </ligand>
</feature>
<reference evidence="4" key="1">
    <citation type="submission" date="2018-07" db="EMBL/GenBank/DDBJ databases">
        <title>Streptacidiphilus bronchialis DSM 106435 chromosome.</title>
        <authorList>
            <person name="Batra D."/>
            <person name="Gulvik C.A."/>
        </authorList>
    </citation>
    <scope>NUCLEOTIDE SEQUENCE [LARGE SCALE GENOMIC DNA]</scope>
    <source>
        <strain evidence="4">DSM 106435</strain>
    </source>
</reference>
<evidence type="ECO:0000313" key="3">
    <source>
        <dbReference type="EMBL" id="AXI80494.1"/>
    </source>
</evidence>
<name>A0A345T3D9_9ACTN</name>
<evidence type="ECO:0000256" key="1">
    <source>
        <dbReference type="PIRSR" id="PIRSR015853-1"/>
    </source>
</evidence>
<dbReference type="KEGG" id="stri:C7M71_026945"/>
<evidence type="ECO:0000313" key="4">
    <source>
        <dbReference type="Proteomes" id="UP000249340"/>
    </source>
</evidence>
<dbReference type="AlphaFoldDB" id="A0A345T3D9"/>
<accession>A0A345T3D9</accession>
<feature type="binding site" evidence="2">
    <location>
        <position position="103"/>
    </location>
    <ligand>
        <name>Zn(2+)</name>
        <dbReference type="ChEBI" id="CHEBI:29105"/>
        <label>2</label>
    </ligand>
</feature>
<evidence type="ECO:0000256" key="2">
    <source>
        <dbReference type="PIRSR" id="PIRSR015853-2"/>
    </source>
</evidence>
<feature type="binding site" evidence="2">
    <location>
        <position position="8"/>
    </location>
    <ligand>
        <name>Zn(2+)</name>
        <dbReference type="ChEBI" id="CHEBI:29105"/>
        <label>1</label>
    </ligand>
</feature>
<dbReference type="Pfam" id="PF04951">
    <property type="entry name" value="Peptidase_M55"/>
    <property type="match status" value="1"/>
</dbReference>
<dbReference type="Gene3D" id="3.40.50.10780">
    <property type="entry name" value="Dipeptide transport protein"/>
    <property type="match status" value="1"/>
</dbReference>
<dbReference type="PIRSF" id="PIRSF015853">
    <property type="entry name" value="Pep_DppA"/>
    <property type="match status" value="1"/>
</dbReference>
<dbReference type="OrthoDB" id="9785420at2"/>
<feature type="binding site" evidence="2">
    <location>
        <position position="8"/>
    </location>
    <ligand>
        <name>Zn(2+)</name>
        <dbReference type="ChEBI" id="CHEBI:29105"/>
        <label>2</label>
    </ligand>
</feature>
<dbReference type="EMBL" id="CP031264">
    <property type="protein sequence ID" value="AXI80494.1"/>
    <property type="molecule type" value="Genomic_DNA"/>
</dbReference>
<sequence length="275" mass="29268">MRILVSADMEGATGVTCPQDVRPGSEQWQRFRRMLTSDTNAAITGFFAAGADEVLVNEAHSTMRNLLLEELDPRAALLTGRHKSLGMMEGVLDADAVAFVGYHAGGGQPGVLAHTYLSTGLLQLRINGEPASEGRLNALLAAEAGVPVVLVTGDDLTCEEAAVWAPHARSVAVKTCVTRYAAVCLPPVRTAELIRVAAAESLEAAGRPQSVPRGPWRFELEFDATQLADACTAVPTVTATGPRTVAFTSERMYDGMRCFRALTQVAAAAREPDFD</sequence>
<dbReference type="InterPro" id="IPR027476">
    <property type="entry name" value="DppA_N"/>
</dbReference>
<protein>
    <submittedName>
        <fullName evidence="3">Peptide ABC transporter substrate-binding protein</fullName>
    </submittedName>
</protein>
<keyword evidence="2" id="KW-0479">Metal-binding</keyword>
<dbReference type="Proteomes" id="UP000249340">
    <property type="component" value="Chromosome"/>
</dbReference>
<feature type="active site" description="Nucleophile" evidence="1">
    <location>
        <position position="114"/>
    </location>
</feature>
<dbReference type="Gene3D" id="3.30.1360.130">
    <property type="entry name" value="Dipeptide transport protein"/>
    <property type="match status" value="1"/>
</dbReference>
<feature type="binding site" evidence="2">
    <location>
        <position position="60"/>
    </location>
    <ligand>
        <name>Zn(2+)</name>
        <dbReference type="ChEBI" id="CHEBI:29105"/>
        <label>2</label>
    </ligand>
</feature>
<keyword evidence="4" id="KW-1185">Reference proteome</keyword>
<organism evidence="3 4">
    <name type="scientific">Peterkaempfera bronchialis</name>
    <dbReference type="NCBI Taxonomy" id="2126346"/>
    <lineage>
        <taxon>Bacteria</taxon>
        <taxon>Bacillati</taxon>
        <taxon>Actinomycetota</taxon>
        <taxon>Actinomycetes</taxon>
        <taxon>Kitasatosporales</taxon>
        <taxon>Streptomycetaceae</taxon>
        <taxon>Peterkaempfera</taxon>
    </lineage>
</organism>
<dbReference type="SUPFAM" id="SSF63992">
    <property type="entry name" value="Dipeptide transport protein"/>
    <property type="match status" value="1"/>
</dbReference>
<dbReference type="CDD" id="cd08663">
    <property type="entry name" value="DAP_dppA_1"/>
    <property type="match status" value="1"/>
</dbReference>